<accession>A0A402BE73</accession>
<dbReference type="InterPro" id="IPR017853">
    <property type="entry name" value="GH"/>
</dbReference>
<evidence type="ECO:0000313" key="4">
    <source>
        <dbReference type="Proteomes" id="UP000287171"/>
    </source>
</evidence>
<dbReference type="AlphaFoldDB" id="A0A402BE73"/>
<keyword evidence="1" id="KW-0378">Hydrolase</keyword>
<dbReference type="InterPro" id="IPR050985">
    <property type="entry name" value="Alpha-glycosidase_related"/>
</dbReference>
<evidence type="ECO:0000256" key="1">
    <source>
        <dbReference type="ARBA" id="ARBA00022801"/>
    </source>
</evidence>
<organism evidence="3 4">
    <name type="scientific">Dictyobacter alpinus</name>
    <dbReference type="NCBI Taxonomy" id="2014873"/>
    <lineage>
        <taxon>Bacteria</taxon>
        <taxon>Bacillati</taxon>
        <taxon>Chloroflexota</taxon>
        <taxon>Ktedonobacteria</taxon>
        <taxon>Ktedonobacterales</taxon>
        <taxon>Dictyobacteraceae</taxon>
        <taxon>Dictyobacter</taxon>
    </lineage>
</organism>
<dbReference type="InterPro" id="IPR013785">
    <property type="entry name" value="Aldolase_TIM"/>
</dbReference>
<proteinExistence type="predicted"/>
<keyword evidence="2" id="KW-0326">Glycosidase</keyword>
<dbReference type="EMBL" id="BIFT01000002">
    <property type="protein sequence ID" value="GCE29665.1"/>
    <property type="molecule type" value="Genomic_DNA"/>
</dbReference>
<evidence type="ECO:0000256" key="2">
    <source>
        <dbReference type="ARBA" id="ARBA00023295"/>
    </source>
</evidence>
<dbReference type="GO" id="GO:0004557">
    <property type="term" value="F:alpha-galactosidase activity"/>
    <property type="evidence" value="ECO:0007669"/>
    <property type="project" value="InterPro"/>
</dbReference>
<dbReference type="InterPro" id="IPR002252">
    <property type="entry name" value="Glyco_hydro_36"/>
</dbReference>
<reference evidence="4" key="1">
    <citation type="submission" date="2018-12" db="EMBL/GenBank/DDBJ databases">
        <title>Tengunoibacter tsumagoiensis gen. nov., sp. nov., Dictyobacter kobayashii sp. nov., D. alpinus sp. nov., and D. joshuensis sp. nov. and description of Dictyobacteraceae fam. nov. within the order Ktedonobacterales isolated from Tengu-no-mugimeshi.</title>
        <authorList>
            <person name="Wang C.M."/>
            <person name="Zheng Y."/>
            <person name="Sakai Y."/>
            <person name="Toyoda A."/>
            <person name="Minakuchi Y."/>
            <person name="Abe K."/>
            <person name="Yokota A."/>
            <person name="Yabe S."/>
        </authorList>
    </citation>
    <scope>NUCLEOTIDE SEQUENCE [LARGE SCALE GENOMIC DNA]</scope>
    <source>
        <strain evidence="4">Uno16</strain>
    </source>
</reference>
<dbReference type="PANTHER" id="PTHR43053:SF3">
    <property type="entry name" value="ALPHA-GALACTOSIDASE C-RELATED"/>
    <property type="match status" value="1"/>
</dbReference>
<comment type="caution">
    <text evidence="3">The sequence shown here is derived from an EMBL/GenBank/DDBJ whole genome shotgun (WGS) entry which is preliminary data.</text>
</comment>
<evidence type="ECO:0008006" key="5">
    <source>
        <dbReference type="Google" id="ProtNLM"/>
    </source>
</evidence>
<dbReference type="Pfam" id="PF02065">
    <property type="entry name" value="Melibiase"/>
    <property type="match status" value="1"/>
</dbReference>
<keyword evidence="4" id="KW-1185">Reference proteome</keyword>
<dbReference type="OrthoDB" id="9807519at2"/>
<evidence type="ECO:0000313" key="3">
    <source>
        <dbReference type="EMBL" id="GCE29665.1"/>
    </source>
</evidence>
<dbReference type="GO" id="GO:0016052">
    <property type="term" value="P:carbohydrate catabolic process"/>
    <property type="evidence" value="ECO:0007669"/>
    <property type="project" value="InterPro"/>
</dbReference>
<sequence length="591" mass="66976">MTILTTRTSRYDLTCQSENPAFQTEIAVTAVEPGIDLVSIRLTTSEPAIPSPVTIAWTLPIVDIHSSWNPASDLEKNLLISSGFGAKVTTKAPVISLHNLAGHNRLTFAYSDGLHAVRMQAEVHDQSSTYACAVRLFTEGATPFTVYEETLRLDTRDVPFYTSLDDVQRWWAIRPDYAPIAVPEHARLPMYSSWYSFRQHVSADALEHQCRLAKALGCEGIIVDDGWQTVDTSAGYGYCGDWSVAREKIPDMKAHVARVHELGMKYLLWYATPFAGKYSQAYQRFADRLLNYREEVYQAGVLDPRYPDIREYLITIFERALRDWDLDGFKLDFIDSFSLQSDTAYAQQRGEGQDYVLVVDAVDRLLAEMIQRLQKIKPDVLIEFRQSYIGPRLKKYANMFRAVDCPNDALVNRARTIDVRLLNGRSATHSDMFTWNSEEPVESAALQLINGLFSVPQLSVMIDTLPQRHIDMVRFWLSFWREHRDVLLDGTLMPVHPEGLYPLVQAVTDKKHIAVIYHDMVVNPGLHVPRELMLVNGTQTGRVVLELDEAIGSRTCEIRDCCGVVLSDEKRLFDKGLTRLEIPASGLAILK</sequence>
<dbReference type="PANTHER" id="PTHR43053">
    <property type="entry name" value="GLYCOSIDASE FAMILY 31"/>
    <property type="match status" value="1"/>
</dbReference>
<dbReference type="SUPFAM" id="SSF51445">
    <property type="entry name" value="(Trans)glycosidases"/>
    <property type="match status" value="1"/>
</dbReference>
<dbReference type="RefSeq" id="WP_126629885.1">
    <property type="nucleotide sequence ID" value="NZ_BIFT01000002.1"/>
</dbReference>
<dbReference type="Gene3D" id="3.20.20.70">
    <property type="entry name" value="Aldolase class I"/>
    <property type="match status" value="1"/>
</dbReference>
<gene>
    <name evidence="3" type="ORF">KDA_51490</name>
</gene>
<dbReference type="Proteomes" id="UP000287171">
    <property type="component" value="Unassembled WGS sequence"/>
</dbReference>
<protein>
    <recommendedName>
        <fullName evidence="5">Alpha-galactosidase</fullName>
    </recommendedName>
</protein>
<name>A0A402BE73_9CHLR</name>
<dbReference type="CDD" id="cd14791">
    <property type="entry name" value="GH36"/>
    <property type="match status" value="1"/>
</dbReference>